<dbReference type="Proteomes" id="UP000002208">
    <property type="component" value="Chromosome"/>
</dbReference>
<dbReference type="AlphaFoldDB" id="C1D1J3"/>
<dbReference type="Gene3D" id="3.40.630.30">
    <property type="match status" value="1"/>
</dbReference>
<dbReference type="HOGENOM" id="CLU_087235_2_0_0"/>
<evidence type="ECO:0000313" key="4">
    <source>
        <dbReference type="EMBL" id="ACO45717.1"/>
    </source>
</evidence>
<dbReference type="PaxDb" id="546414-Deide_08461"/>
<evidence type="ECO:0000313" key="5">
    <source>
        <dbReference type="Proteomes" id="UP000002208"/>
    </source>
</evidence>
<dbReference type="PANTHER" id="PTHR43877:SF1">
    <property type="entry name" value="ACETYLTRANSFERASE"/>
    <property type="match status" value="1"/>
</dbReference>
<feature type="domain" description="N-acetyltransferase" evidence="3">
    <location>
        <begin position="3"/>
        <end position="188"/>
    </location>
</feature>
<keyword evidence="5" id="KW-1185">Reference proteome</keyword>
<dbReference type="STRING" id="546414.Deide_08461"/>
<dbReference type="InterPro" id="IPR050832">
    <property type="entry name" value="Bact_Acetyltransf"/>
</dbReference>
<dbReference type="OrthoDB" id="5319888at2"/>
<dbReference type="GO" id="GO:0016747">
    <property type="term" value="F:acyltransferase activity, transferring groups other than amino-acyl groups"/>
    <property type="evidence" value="ECO:0007669"/>
    <property type="project" value="InterPro"/>
</dbReference>
<dbReference type="eggNOG" id="COG0456">
    <property type="taxonomic scope" value="Bacteria"/>
</dbReference>
<dbReference type="PROSITE" id="PS51186">
    <property type="entry name" value="GNAT"/>
    <property type="match status" value="1"/>
</dbReference>
<accession>C1D1J3</accession>
<dbReference type="SUPFAM" id="SSF55729">
    <property type="entry name" value="Acyl-CoA N-acyltransferases (Nat)"/>
    <property type="match status" value="1"/>
</dbReference>
<evidence type="ECO:0000256" key="2">
    <source>
        <dbReference type="ARBA" id="ARBA00023315"/>
    </source>
</evidence>
<dbReference type="InterPro" id="IPR000182">
    <property type="entry name" value="GNAT_dom"/>
</dbReference>
<gene>
    <name evidence="4" type="ordered locus">Deide_08461</name>
</gene>
<dbReference type="KEGG" id="ddr:Deide_08461"/>
<reference evidence="4 5" key="1">
    <citation type="journal article" date="2009" name="PLoS Genet.">
        <title>Alliance of proteomics and genomics to unravel the specificities of Sahara bacterium Deinococcus deserti.</title>
        <authorList>
            <person name="de Groot A."/>
            <person name="Dulermo R."/>
            <person name="Ortet P."/>
            <person name="Blanchard L."/>
            <person name="Guerin P."/>
            <person name="Fernandez B."/>
            <person name="Vacherie B."/>
            <person name="Dossat C."/>
            <person name="Jolivet E."/>
            <person name="Siguier P."/>
            <person name="Chandler M."/>
            <person name="Barakat M."/>
            <person name="Dedieu A."/>
            <person name="Barbe V."/>
            <person name="Heulin T."/>
            <person name="Sommer S."/>
            <person name="Achouak W."/>
            <person name="Armengaud J."/>
        </authorList>
    </citation>
    <scope>NUCLEOTIDE SEQUENCE [LARGE SCALE GENOMIC DNA]</scope>
    <source>
        <strain evidence="5">DSM 17065 / CIP 109153 / LMG 22923 / VCD115</strain>
    </source>
</reference>
<dbReference type="CDD" id="cd04301">
    <property type="entry name" value="NAT_SF"/>
    <property type="match status" value="1"/>
</dbReference>
<dbReference type="EMBL" id="CP001114">
    <property type="protein sequence ID" value="ACO45717.1"/>
    <property type="molecule type" value="Genomic_DNA"/>
</dbReference>
<organism evidence="4 5">
    <name type="scientific">Deinococcus deserti (strain DSM 17065 / CIP 109153 / LMG 22923 / VCD115)</name>
    <dbReference type="NCBI Taxonomy" id="546414"/>
    <lineage>
        <taxon>Bacteria</taxon>
        <taxon>Thermotogati</taxon>
        <taxon>Deinococcota</taxon>
        <taxon>Deinococci</taxon>
        <taxon>Deinococcales</taxon>
        <taxon>Deinococcaceae</taxon>
        <taxon>Deinococcus</taxon>
    </lineage>
</organism>
<protein>
    <submittedName>
        <fullName evidence="4">Putative acetyltransferase</fullName>
    </submittedName>
</protein>
<dbReference type="PANTHER" id="PTHR43877">
    <property type="entry name" value="AMINOALKYLPHOSPHONATE N-ACETYLTRANSFERASE-RELATED-RELATED"/>
    <property type="match status" value="1"/>
</dbReference>
<evidence type="ECO:0000256" key="1">
    <source>
        <dbReference type="ARBA" id="ARBA00022679"/>
    </source>
</evidence>
<dbReference type="Pfam" id="PF00583">
    <property type="entry name" value="Acetyltransf_1"/>
    <property type="match status" value="1"/>
</dbReference>
<evidence type="ECO:0000259" key="3">
    <source>
        <dbReference type="PROSITE" id="PS51186"/>
    </source>
</evidence>
<sequence>MTVRIRPAQLFDAGFAAPLIQSTIGGIGRALTGTTTDDDAAHVLAEFFPLRGHRLSFTHTLIAETGNQPVGLLVSYPGEFAMALDEPFRDHLRVLGQPATTEPEGQPGELYLDTLAVSPDWRGRGVGGALLEAAVIRAQTLGLTRLGLLSEAHNPATRLYTRHGFIAAGERTVSGIRFIHLIHELPAAGAASPSVEAGR</sequence>
<keyword evidence="2" id="KW-0012">Acyltransferase</keyword>
<name>C1D1J3_DEIDV</name>
<keyword evidence="1 4" id="KW-0808">Transferase</keyword>
<proteinExistence type="predicted"/>
<dbReference type="InterPro" id="IPR016181">
    <property type="entry name" value="Acyl_CoA_acyltransferase"/>
</dbReference>
<dbReference type="RefSeq" id="WP_012692840.1">
    <property type="nucleotide sequence ID" value="NC_012526.1"/>
</dbReference>